<accession>A0A9W6YJV2</accession>
<feature type="domain" description="HTH CENPB-type" evidence="2">
    <location>
        <begin position="1"/>
        <end position="36"/>
    </location>
</feature>
<dbReference type="PROSITE" id="PS51253">
    <property type="entry name" value="HTH_CENPB"/>
    <property type="match status" value="1"/>
</dbReference>
<sequence length="308" mass="34766">MKARDIQKGLCDAWELRFSDGWLSAFERRHGLRSRLRPGEAGSADPVAVAAGRQKLQALTDLYAPEDIYNMDETGLCYRMAPARSICTKKARGLKKNKTRITIALTANADGTDTLPALFLGRAKQPYCFKKRTAKELGFYYWANEKAWMTGRIFHQWLLNLDRDMRACGRHILLLLDNASSHSMGDIVCTNVRVEFLPPNTTAFVQPMDAGIIATFKLAFRRKQLLWVFDKSKRGDNIDKKAYEVDQLQAMQWSKAIWEEMSGKSTVANCFRHTGIIFNGVNESDSPINQTSYGADADVIIRASQLSL</sequence>
<dbReference type="GO" id="GO:0003677">
    <property type="term" value="F:DNA binding"/>
    <property type="evidence" value="ECO:0007669"/>
    <property type="project" value="UniProtKB-KW"/>
</dbReference>
<protein>
    <submittedName>
        <fullName evidence="3">Unnamed protein product</fullName>
    </submittedName>
</protein>
<dbReference type="InterPro" id="IPR050863">
    <property type="entry name" value="CenT-Element_Derived"/>
</dbReference>
<dbReference type="PANTHER" id="PTHR19303">
    <property type="entry name" value="TRANSPOSON"/>
    <property type="match status" value="1"/>
</dbReference>
<evidence type="ECO:0000256" key="1">
    <source>
        <dbReference type="ARBA" id="ARBA00023125"/>
    </source>
</evidence>
<keyword evidence="1" id="KW-0238">DNA-binding</keyword>
<name>A0A9W6YJV2_9STRA</name>
<proteinExistence type="predicted"/>
<dbReference type="Proteomes" id="UP001165083">
    <property type="component" value="Unassembled WGS sequence"/>
</dbReference>
<dbReference type="EMBL" id="BSXW01012456">
    <property type="protein sequence ID" value="GMF65257.1"/>
    <property type="molecule type" value="Genomic_DNA"/>
</dbReference>
<dbReference type="Pfam" id="PF03184">
    <property type="entry name" value="DDE_1"/>
    <property type="match status" value="1"/>
</dbReference>
<dbReference type="AlphaFoldDB" id="A0A9W6YJV2"/>
<organism evidence="3 4">
    <name type="scientific">Phytophthora lilii</name>
    <dbReference type="NCBI Taxonomy" id="2077276"/>
    <lineage>
        <taxon>Eukaryota</taxon>
        <taxon>Sar</taxon>
        <taxon>Stramenopiles</taxon>
        <taxon>Oomycota</taxon>
        <taxon>Peronosporomycetes</taxon>
        <taxon>Peronosporales</taxon>
        <taxon>Peronosporaceae</taxon>
        <taxon>Phytophthora</taxon>
    </lineage>
</organism>
<evidence type="ECO:0000259" key="2">
    <source>
        <dbReference type="PROSITE" id="PS51253"/>
    </source>
</evidence>
<gene>
    <name evidence="3" type="ORF">Plil01_001794700</name>
</gene>
<dbReference type="OrthoDB" id="166568at2759"/>
<comment type="caution">
    <text evidence="3">The sequence shown here is derived from an EMBL/GenBank/DDBJ whole genome shotgun (WGS) entry which is preliminary data.</text>
</comment>
<reference evidence="3" key="1">
    <citation type="submission" date="2023-04" db="EMBL/GenBank/DDBJ databases">
        <title>Phytophthora lilii NBRC 32176.</title>
        <authorList>
            <person name="Ichikawa N."/>
            <person name="Sato H."/>
            <person name="Tonouchi N."/>
        </authorList>
    </citation>
    <scope>NUCLEOTIDE SEQUENCE</scope>
    <source>
        <strain evidence="3">NBRC 32176</strain>
    </source>
</reference>
<dbReference type="PANTHER" id="PTHR19303:SF73">
    <property type="entry name" value="PROTEIN PDC2"/>
    <property type="match status" value="1"/>
</dbReference>
<dbReference type="InterPro" id="IPR004875">
    <property type="entry name" value="DDE_SF_endonuclease_dom"/>
</dbReference>
<dbReference type="GO" id="GO:0005634">
    <property type="term" value="C:nucleus"/>
    <property type="evidence" value="ECO:0007669"/>
    <property type="project" value="TreeGrafter"/>
</dbReference>
<evidence type="ECO:0000313" key="4">
    <source>
        <dbReference type="Proteomes" id="UP001165083"/>
    </source>
</evidence>
<keyword evidence="4" id="KW-1185">Reference proteome</keyword>
<dbReference type="InterPro" id="IPR006600">
    <property type="entry name" value="HTH_CenpB_DNA-bd_dom"/>
</dbReference>
<evidence type="ECO:0000313" key="3">
    <source>
        <dbReference type="EMBL" id="GMF65257.1"/>
    </source>
</evidence>